<accession>A0A3M7SSC1</accession>
<dbReference type="EMBL" id="REGN01000860">
    <property type="protein sequence ID" value="RNA38530.1"/>
    <property type="molecule type" value="Genomic_DNA"/>
</dbReference>
<evidence type="ECO:0000313" key="1">
    <source>
        <dbReference type="EMBL" id="RNA38530.1"/>
    </source>
</evidence>
<dbReference type="Proteomes" id="UP000276133">
    <property type="component" value="Unassembled WGS sequence"/>
</dbReference>
<comment type="caution">
    <text evidence="1">The sequence shown here is derived from an EMBL/GenBank/DDBJ whole genome shotgun (WGS) entry which is preliminary data.</text>
</comment>
<gene>
    <name evidence="1" type="ORF">BpHYR1_016948</name>
</gene>
<name>A0A3M7SSC1_BRAPC</name>
<sequence length="62" mass="7370">MCSSKTPVSMLNLICYICKTLKNFKKIFQVLSNLSLHFRNEFELAEMSIMHDLFCYWIMAEN</sequence>
<keyword evidence="2" id="KW-1185">Reference proteome</keyword>
<protein>
    <submittedName>
        <fullName evidence="1">Uncharacterized protein</fullName>
    </submittedName>
</protein>
<dbReference type="AlphaFoldDB" id="A0A3M7SSC1"/>
<proteinExistence type="predicted"/>
<evidence type="ECO:0000313" key="2">
    <source>
        <dbReference type="Proteomes" id="UP000276133"/>
    </source>
</evidence>
<organism evidence="1 2">
    <name type="scientific">Brachionus plicatilis</name>
    <name type="common">Marine rotifer</name>
    <name type="synonym">Brachionus muelleri</name>
    <dbReference type="NCBI Taxonomy" id="10195"/>
    <lineage>
        <taxon>Eukaryota</taxon>
        <taxon>Metazoa</taxon>
        <taxon>Spiralia</taxon>
        <taxon>Gnathifera</taxon>
        <taxon>Rotifera</taxon>
        <taxon>Eurotatoria</taxon>
        <taxon>Monogononta</taxon>
        <taxon>Pseudotrocha</taxon>
        <taxon>Ploima</taxon>
        <taxon>Brachionidae</taxon>
        <taxon>Brachionus</taxon>
    </lineage>
</organism>
<reference evidence="1 2" key="1">
    <citation type="journal article" date="2018" name="Sci. Rep.">
        <title>Genomic signatures of local adaptation to the degree of environmental predictability in rotifers.</title>
        <authorList>
            <person name="Franch-Gras L."/>
            <person name="Hahn C."/>
            <person name="Garcia-Roger E.M."/>
            <person name="Carmona M.J."/>
            <person name="Serra M."/>
            <person name="Gomez A."/>
        </authorList>
    </citation>
    <scope>NUCLEOTIDE SEQUENCE [LARGE SCALE GENOMIC DNA]</scope>
    <source>
        <strain evidence="1">HYR1</strain>
    </source>
</reference>